<reference evidence="3" key="1">
    <citation type="submission" date="2016-06" db="UniProtKB">
        <authorList>
            <consortium name="WormBaseParasite"/>
        </authorList>
    </citation>
    <scope>IDENTIFICATION</scope>
</reference>
<keyword evidence="2" id="KW-1185">Reference proteome</keyword>
<evidence type="ECO:0000313" key="2">
    <source>
        <dbReference type="Proteomes" id="UP000271098"/>
    </source>
</evidence>
<dbReference type="AlphaFoldDB" id="A0A183D0K7"/>
<accession>A0A183D0K7</accession>
<evidence type="ECO:0000313" key="3">
    <source>
        <dbReference type="WBParaSite" id="GPUH_0000225301-mRNA-1"/>
    </source>
</evidence>
<reference evidence="1 2" key="2">
    <citation type="submission" date="2018-11" db="EMBL/GenBank/DDBJ databases">
        <authorList>
            <consortium name="Pathogen Informatics"/>
        </authorList>
    </citation>
    <scope>NUCLEOTIDE SEQUENCE [LARGE SCALE GENOMIC DNA]</scope>
</reference>
<dbReference type="WBParaSite" id="GPUH_0000225301-mRNA-1">
    <property type="protein sequence ID" value="GPUH_0000225301-mRNA-1"/>
    <property type="gene ID" value="GPUH_0000225301"/>
</dbReference>
<dbReference type="EMBL" id="UYRT01003250">
    <property type="protein sequence ID" value="VDK33020.1"/>
    <property type="molecule type" value="Genomic_DNA"/>
</dbReference>
<sequence length="66" mass="7383">MQTWTLAQLHGVQSMLLEIRDLLAKDGSVDSLGYFLVSGLRSDFMVDALATLRLEIAKVLCFIRLV</sequence>
<gene>
    <name evidence="1" type="ORF">GPUH_LOCUS2247</name>
</gene>
<proteinExistence type="predicted"/>
<organism evidence="3">
    <name type="scientific">Gongylonema pulchrum</name>
    <dbReference type="NCBI Taxonomy" id="637853"/>
    <lineage>
        <taxon>Eukaryota</taxon>
        <taxon>Metazoa</taxon>
        <taxon>Ecdysozoa</taxon>
        <taxon>Nematoda</taxon>
        <taxon>Chromadorea</taxon>
        <taxon>Rhabditida</taxon>
        <taxon>Spirurina</taxon>
        <taxon>Spiruromorpha</taxon>
        <taxon>Spiruroidea</taxon>
        <taxon>Gongylonematidae</taxon>
        <taxon>Gongylonema</taxon>
    </lineage>
</organism>
<evidence type="ECO:0000313" key="1">
    <source>
        <dbReference type="EMBL" id="VDK33020.1"/>
    </source>
</evidence>
<dbReference type="Proteomes" id="UP000271098">
    <property type="component" value="Unassembled WGS sequence"/>
</dbReference>
<protein>
    <submittedName>
        <fullName evidence="3">Transcriptional regulator</fullName>
    </submittedName>
</protein>
<name>A0A183D0K7_9BILA</name>